<keyword evidence="3" id="KW-1185">Reference proteome</keyword>
<dbReference type="AlphaFoldDB" id="A0A3N7EMW3"/>
<protein>
    <submittedName>
        <fullName evidence="2">Uncharacterized protein</fullName>
    </submittedName>
</protein>
<dbReference type="InParanoid" id="A0A3N7EMW3"/>
<gene>
    <name evidence="2" type="ORF">POPTR_001G393101</name>
</gene>
<evidence type="ECO:0000313" key="2">
    <source>
        <dbReference type="EMBL" id="RQO85930.1"/>
    </source>
</evidence>
<evidence type="ECO:0000256" key="1">
    <source>
        <dbReference type="SAM" id="SignalP"/>
    </source>
</evidence>
<sequence>MARLSTVPFIFFLILICHAQSFEARKFLSLEKNENPSLKDNTTPSYYRVSEGHAIVIDTGFIISHLSKIDRILRSAPSPGTGN</sequence>
<dbReference type="GO" id="GO:0006995">
    <property type="term" value="P:cellular response to nitrogen starvation"/>
    <property type="evidence" value="ECO:0007669"/>
    <property type="project" value="InterPro"/>
</dbReference>
<proteinExistence type="predicted"/>
<dbReference type="PANTHER" id="PTHR37180">
    <property type="entry name" value="PRECURSOR OF CEP14"/>
    <property type="match status" value="1"/>
</dbReference>
<reference evidence="2 3" key="1">
    <citation type="journal article" date="2006" name="Science">
        <title>The genome of black cottonwood, Populus trichocarpa (Torr. &amp; Gray).</title>
        <authorList>
            <person name="Tuskan G.A."/>
            <person name="Difazio S."/>
            <person name="Jansson S."/>
            <person name="Bohlmann J."/>
            <person name="Grigoriev I."/>
            <person name="Hellsten U."/>
            <person name="Putnam N."/>
            <person name="Ralph S."/>
            <person name="Rombauts S."/>
            <person name="Salamov A."/>
            <person name="Schein J."/>
            <person name="Sterck L."/>
            <person name="Aerts A."/>
            <person name="Bhalerao R.R."/>
            <person name="Bhalerao R.P."/>
            <person name="Blaudez D."/>
            <person name="Boerjan W."/>
            <person name="Brun A."/>
            <person name="Brunner A."/>
            <person name="Busov V."/>
            <person name="Campbell M."/>
            <person name="Carlson J."/>
            <person name="Chalot M."/>
            <person name="Chapman J."/>
            <person name="Chen G.L."/>
            <person name="Cooper D."/>
            <person name="Coutinho P.M."/>
            <person name="Couturier J."/>
            <person name="Covert S."/>
            <person name="Cronk Q."/>
            <person name="Cunningham R."/>
            <person name="Davis J."/>
            <person name="Degroeve S."/>
            <person name="Dejardin A."/>
            <person name="Depamphilis C."/>
            <person name="Detter J."/>
            <person name="Dirks B."/>
            <person name="Dubchak I."/>
            <person name="Duplessis S."/>
            <person name="Ehlting J."/>
            <person name="Ellis B."/>
            <person name="Gendler K."/>
            <person name="Goodstein D."/>
            <person name="Gribskov M."/>
            <person name="Grimwood J."/>
            <person name="Groover A."/>
            <person name="Gunter L."/>
            <person name="Hamberger B."/>
            <person name="Heinze B."/>
            <person name="Helariutta Y."/>
            <person name="Henrissat B."/>
            <person name="Holligan D."/>
            <person name="Holt R."/>
            <person name="Huang W."/>
            <person name="Islam-Faridi N."/>
            <person name="Jones S."/>
            <person name="Jones-Rhoades M."/>
            <person name="Jorgensen R."/>
            <person name="Joshi C."/>
            <person name="Kangasjarvi J."/>
            <person name="Karlsson J."/>
            <person name="Kelleher C."/>
            <person name="Kirkpatrick R."/>
            <person name="Kirst M."/>
            <person name="Kohler A."/>
            <person name="Kalluri U."/>
            <person name="Larimer F."/>
            <person name="Leebens-Mack J."/>
            <person name="Leple J.C."/>
            <person name="Locascio P."/>
            <person name="Lou Y."/>
            <person name="Lucas S."/>
            <person name="Martin F."/>
            <person name="Montanini B."/>
            <person name="Napoli C."/>
            <person name="Nelson D.R."/>
            <person name="Nelson C."/>
            <person name="Nieminen K."/>
            <person name="Nilsson O."/>
            <person name="Pereda V."/>
            <person name="Peter G."/>
            <person name="Philippe R."/>
            <person name="Pilate G."/>
            <person name="Poliakov A."/>
            <person name="Razumovskaya J."/>
            <person name="Richardson P."/>
            <person name="Rinaldi C."/>
            <person name="Ritland K."/>
            <person name="Rouze P."/>
            <person name="Ryaboy D."/>
            <person name="Schmutz J."/>
            <person name="Schrader J."/>
            <person name="Segerman B."/>
            <person name="Shin H."/>
            <person name="Siddiqui A."/>
            <person name="Sterky F."/>
            <person name="Terry A."/>
            <person name="Tsai C.J."/>
            <person name="Uberbacher E."/>
            <person name="Unneberg P."/>
            <person name="Vahala J."/>
            <person name="Wall K."/>
            <person name="Wessler S."/>
            <person name="Yang G."/>
            <person name="Yin T."/>
            <person name="Douglas C."/>
            <person name="Marra M."/>
            <person name="Sandberg G."/>
            <person name="Van de Peer Y."/>
            <person name="Rokhsar D."/>
        </authorList>
    </citation>
    <scope>NUCLEOTIDE SEQUENCE [LARGE SCALE GENOMIC DNA]</scope>
    <source>
        <strain evidence="3">cv. Nisqually</strain>
    </source>
</reference>
<feature type="chain" id="PRO_5018032389" evidence="1">
    <location>
        <begin position="20"/>
        <end position="83"/>
    </location>
</feature>
<dbReference type="PANTHER" id="PTHR37180:SF4">
    <property type="entry name" value="FORMIN-LIKE PROTEIN 3"/>
    <property type="match status" value="1"/>
</dbReference>
<keyword evidence="1" id="KW-0732">Signal</keyword>
<dbReference type="Gramene" id="Potri.001G393101.1.v4.1">
    <property type="protein sequence ID" value="Potri.001G393101.1.v4.1"/>
    <property type="gene ID" value="Potri.001G393101.v4.1"/>
</dbReference>
<accession>A0A3N7EMW3</accession>
<dbReference type="Proteomes" id="UP000006729">
    <property type="component" value="Chromosome 1"/>
</dbReference>
<organism evidence="2 3">
    <name type="scientific">Populus trichocarpa</name>
    <name type="common">Western balsam poplar</name>
    <name type="synonym">Populus balsamifera subsp. trichocarpa</name>
    <dbReference type="NCBI Taxonomy" id="3694"/>
    <lineage>
        <taxon>Eukaryota</taxon>
        <taxon>Viridiplantae</taxon>
        <taxon>Streptophyta</taxon>
        <taxon>Embryophyta</taxon>
        <taxon>Tracheophyta</taxon>
        <taxon>Spermatophyta</taxon>
        <taxon>Magnoliopsida</taxon>
        <taxon>eudicotyledons</taxon>
        <taxon>Gunneridae</taxon>
        <taxon>Pentapetalae</taxon>
        <taxon>rosids</taxon>
        <taxon>fabids</taxon>
        <taxon>Malpighiales</taxon>
        <taxon>Salicaceae</taxon>
        <taxon>Saliceae</taxon>
        <taxon>Populus</taxon>
    </lineage>
</organism>
<dbReference type="InterPro" id="IPR038930">
    <property type="entry name" value="CEP13/CEP14"/>
</dbReference>
<dbReference type="GO" id="GO:0006970">
    <property type="term" value="P:response to osmotic stress"/>
    <property type="evidence" value="ECO:0007669"/>
    <property type="project" value="InterPro"/>
</dbReference>
<dbReference type="EMBL" id="CM009290">
    <property type="protein sequence ID" value="RQO85930.1"/>
    <property type="molecule type" value="Genomic_DNA"/>
</dbReference>
<dbReference type="OMA" id="FLILICH"/>
<feature type="signal peptide" evidence="1">
    <location>
        <begin position="1"/>
        <end position="19"/>
    </location>
</feature>
<evidence type="ECO:0000313" key="3">
    <source>
        <dbReference type="Proteomes" id="UP000006729"/>
    </source>
</evidence>
<name>A0A3N7EMW3_POPTR</name>